<evidence type="ECO:0000313" key="2">
    <source>
        <dbReference type="Proteomes" id="UP001296993"/>
    </source>
</evidence>
<reference evidence="1 2" key="1">
    <citation type="submission" date="2021-03" db="EMBL/GenBank/DDBJ databases">
        <title>Sequencing the genomes of 1000 actinobacteria strains.</title>
        <authorList>
            <person name="Klenk H.-P."/>
        </authorList>
    </citation>
    <scope>NUCLEOTIDE SEQUENCE [LARGE SCALE GENOMIC DNA]</scope>
    <source>
        <strain evidence="1 2">DSM 15797</strain>
    </source>
</reference>
<keyword evidence="2" id="KW-1185">Reference proteome</keyword>
<sequence>MSTKSYLPEGGDGRVFGREFLRVDSMKSAAEIDSSGRPSFDLGFLRVGSSGRARAVAAGGQPERAVKIEKMPGDSGMLAG</sequence>
<dbReference type="Proteomes" id="UP001296993">
    <property type="component" value="Unassembled WGS sequence"/>
</dbReference>
<dbReference type="RefSeq" id="WP_209996932.1">
    <property type="nucleotide sequence ID" value="NZ_BAAAJY010000003.1"/>
</dbReference>
<name>A0ABS4XBU8_9MICC</name>
<evidence type="ECO:0000313" key="1">
    <source>
        <dbReference type="EMBL" id="MBP2385949.1"/>
    </source>
</evidence>
<accession>A0ABS4XBU8</accession>
<organism evidence="1 2">
    <name type="scientific">Paeniglutamicibacter kerguelensis</name>
    <dbReference type="NCBI Taxonomy" id="254788"/>
    <lineage>
        <taxon>Bacteria</taxon>
        <taxon>Bacillati</taxon>
        <taxon>Actinomycetota</taxon>
        <taxon>Actinomycetes</taxon>
        <taxon>Micrococcales</taxon>
        <taxon>Micrococcaceae</taxon>
        <taxon>Paeniglutamicibacter</taxon>
    </lineage>
</organism>
<proteinExistence type="predicted"/>
<protein>
    <submittedName>
        <fullName evidence="1">Uncharacterized protein</fullName>
    </submittedName>
</protein>
<comment type="caution">
    <text evidence="1">The sequence shown here is derived from an EMBL/GenBank/DDBJ whole genome shotgun (WGS) entry which is preliminary data.</text>
</comment>
<gene>
    <name evidence="1" type="ORF">JOF47_001460</name>
</gene>
<dbReference type="EMBL" id="JAGIOF010000001">
    <property type="protein sequence ID" value="MBP2385949.1"/>
    <property type="molecule type" value="Genomic_DNA"/>
</dbReference>